<dbReference type="OMA" id="KNCEHLG"/>
<proteinExistence type="predicted"/>
<name>E2BUE3_HARSA</name>
<organism evidence="2">
    <name type="scientific">Harpegnathos saltator</name>
    <name type="common">Jerdon's jumping ant</name>
    <dbReference type="NCBI Taxonomy" id="610380"/>
    <lineage>
        <taxon>Eukaryota</taxon>
        <taxon>Metazoa</taxon>
        <taxon>Ecdysozoa</taxon>
        <taxon>Arthropoda</taxon>
        <taxon>Hexapoda</taxon>
        <taxon>Insecta</taxon>
        <taxon>Pterygota</taxon>
        <taxon>Neoptera</taxon>
        <taxon>Endopterygota</taxon>
        <taxon>Hymenoptera</taxon>
        <taxon>Apocrita</taxon>
        <taxon>Aculeata</taxon>
        <taxon>Formicoidea</taxon>
        <taxon>Formicidae</taxon>
        <taxon>Ponerinae</taxon>
        <taxon>Ponerini</taxon>
        <taxon>Harpegnathos</taxon>
    </lineage>
</organism>
<dbReference type="InterPro" id="IPR011990">
    <property type="entry name" value="TPR-like_helical_dom_sf"/>
</dbReference>
<dbReference type="GO" id="GO:0005634">
    <property type="term" value="C:nucleus"/>
    <property type="evidence" value="ECO:0007669"/>
    <property type="project" value="TreeGrafter"/>
</dbReference>
<gene>
    <name evidence="1" type="ORF">EAI_13859</name>
</gene>
<evidence type="ECO:0000313" key="1">
    <source>
        <dbReference type="EMBL" id="EFN80670.1"/>
    </source>
</evidence>
<dbReference type="OrthoDB" id="767661at2759"/>
<keyword evidence="2" id="KW-1185">Reference proteome</keyword>
<sequence length="997" mass="114867">MLHLRKYVLTVLRSDIRSRVICSLHSTSSLAREGGYVLRSLHHCYISPTISPTRPNYRACGVRTFSITTSQSSVDDVNQKLTSFCNDVEQGQIWSADRLEEVIQLCNESKYQLQPSTGVLLLKCCGSSLSTLKPNDRQGLLDRVWQLAKRNDSALTLEHYNTLLNMYAENSSSVDPNKFLSKMSVKPDDDTYRLLLNTAIKTGNITHLRNIVSMIKARNILLDENTYCTLMQTYLAQGNITEALNVITSAQNANLPVNRLYTELACGYAAQGDILNLVKILNDEVQDPSTFLQIIKSLSVSGNGRHIPVIMNFLTSSVTIVMSEINSTINELVRANQFMDAYAIVNCIALNKESAKHAKSIVNNFLNQLIITNATNETIMKFANNFVESEYEPMALANIAETSLKLGREKLSLAIFNAMRKRNIEIRPHYYWPLLVNAQRNEGEAKIYSLIDSMKTMNVDFDFETLVHYIFPYLNTANPIITLQKLKMIDIQSYFLNTPMIYFLLQNNRLEDVICLYDYMHMKLNYRILLPALIEVYLATRNIKDCARVLTAHEEGHNCVSLFLFKLLRQNSSKLSMEEFHLLLKTFYNIGVKLTTQDADILKNRINNANITSNLNMKLANMIDKMTDRNLQFPIITIIPHPRFMSINELTCHLVELKSEGLGTKNILRRLFDIYYLQNNLEKAEEIKKEYDKNQYVWSSGMKIQLFEIYVKHNKLKEAEMLLLDMRNVSSTFLVDSKKILLFAIALVKADKVKTAFDIIENFPNVNNKKNMSRSCAKLLNALAEREYHENTKRMLHLLLNKRYCDMTVEVLRPLIAIPLKQNNIPLAVDTLANCMRLYQKLPLVLEVFTALLRERDGSRLENVNKYIEEVYNMMANTYSVEAANTALVIALANLEKMEELQSILQQQRIIMNNLMHYFNFAQKSNNVKSLLMILKATQDSNNVNQIFLCDTLLAYYSKYIPYIYIYTHTHTHVVKYIHTTYKIHRYLILLTFYTNR</sequence>
<dbReference type="PANTHER" id="PTHR46669">
    <property type="entry name" value="LEUCINE-RICH PPR MOTIF-CONTAINING PROTEIN, MITOCHONDRIAL"/>
    <property type="match status" value="1"/>
</dbReference>
<accession>E2BUE3</accession>
<evidence type="ECO:0000313" key="2">
    <source>
        <dbReference type="Proteomes" id="UP000008237"/>
    </source>
</evidence>
<dbReference type="GO" id="GO:0070129">
    <property type="term" value="P:regulation of mitochondrial translation"/>
    <property type="evidence" value="ECO:0007669"/>
    <property type="project" value="TreeGrafter"/>
</dbReference>
<dbReference type="STRING" id="610380.E2BUE3"/>
<dbReference type="GO" id="GO:0003730">
    <property type="term" value="F:mRNA 3'-UTR binding"/>
    <property type="evidence" value="ECO:0007669"/>
    <property type="project" value="TreeGrafter"/>
</dbReference>
<reference evidence="1 2" key="1">
    <citation type="journal article" date="2010" name="Science">
        <title>Genomic comparison of the ants Camponotus floridanus and Harpegnathos saltator.</title>
        <authorList>
            <person name="Bonasio R."/>
            <person name="Zhang G."/>
            <person name="Ye C."/>
            <person name="Mutti N.S."/>
            <person name="Fang X."/>
            <person name="Qin N."/>
            <person name="Donahue G."/>
            <person name="Yang P."/>
            <person name="Li Q."/>
            <person name="Li C."/>
            <person name="Zhang P."/>
            <person name="Huang Z."/>
            <person name="Berger S.L."/>
            <person name="Reinberg D."/>
            <person name="Wang J."/>
            <person name="Liebig J."/>
        </authorList>
    </citation>
    <scope>NUCLEOTIDE SEQUENCE [LARGE SCALE GENOMIC DNA]</scope>
    <source>
        <strain evidence="1 2">R22 G/1</strain>
    </source>
</reference>
<dbReference type="AlphaFoldDB" id="E2BUE3"/>
<dbReference type="GO" id="GO:0005739">
    <property type="term" value="C:mitochondrion"/>
    <property type="evidence" value="ECO:0007669"/>
    <property type="project" value="TreeGrafter"/>
</dbReference>
<dbReference type="InParanoid" id="E2BUE3"/>
<protein>
    <submittedName>
        <fullName evidence="1">Leucine-rich PPR motif-containing protein, mitochondrial</fullName>
    </submittedName>
</protein>
<dbReference type="EMBL" id="GL450640">
    <property type="protein sequence ID" value="EFN80670.1"/>
    <property type="molecule type" value="Genomic_DNA"/>
</dbReference>
<dbReference type="Proteomes" id="UP000008237">
    <property type="component" value="Unassembled WGS sequence"/>
</dbReference>
<dbReference type="PANTHER" id="PTHR46669:SF1">
    <property type="entry name" value="LEUCINE-RICH PPR MOTIF-CONTAINING PROTEIN, MITOCHONDRIAL"/>
    <property type="match status" value="1"/>
</dbReference>
<dbReference type="FunCoup" id="E2BUE3">
    <property type="interactions" value="143"/>
</dbReference>
<dbReference type="Gene3D" id="1.25.40.10">
    <property type="entry name" value="Tetratricopeptide repeat domain"/>
    <property type="match status" value="1"/>
</dbReference>
<dbReference type="InterPro" id="IPR033490">
    <property type="entry name" value="LRP130"/>
</dbReference>